<feature type="region of interest" description="Disordered" evidence="1">
    <location>
        <begin position="31"/>
        <end position="159"/>
    </location>
</feature>
<accession>A0A6P4Z231</accession>
<sequence length="218" mass="23675">MMKNLLVKSSGVYTFVAEKVANTTLTTQADIHQYSNDDTPGHSGDTEEGQDHIYASAAPPPLPVCDDEDNLSPGATGPCPLQAAHSWDSEEGQDHLYTSEDNKSPEATVPYPLQSESGQTDSQIDEIESDEEERPYGMATENPVYEDTNLSQSNPTPPYCAVDSNQVETNPSVSRNSLYGQQLENTNLNQSNPTQYYCAANANQVETTSSLGVLTSKF</sequence>
<dbReference type="OrthoDB" id="10440279at2759"/>
<dbReference type="Proteomes" id="UP000515135">
    <property type="component" value="Unplaced"/>
</dbReference>
<dbReference type="AlphaFoldDB" id="A0A6P4Z231"/>
<name>A0A6P4Z231_BRABE</name>
<feature type="compositionally biased region" description="Acidic residues" evidence="1">
    <location>
        <begin position="123"/>
        <end position="133"/>
    </location>
</feature>
<protein>
    <submittedName>
        <fullName evidence="3">Uncharacterized protein LOC109474678</fullName>
    </submittedName>
</protein>
<dbReference type="KEGG" id="bbel:109474678"/>
<proteinExistence type="predicted"/>
<organism evidence="2 3">
    <name type="scientific">Branchiostoma belcheri</name>
    <name type="common">Amphioxus</name>
    <dbReference type="NCBI Taxonomy" id="7741"/>
    <lineage>
        <taxon>Eukaryota</taxon>
        <taxon>Metazoa</taxon>
        <taxon>Chordata</taxon>
        <taxon>Cephalochordata</taxon>
        <taxon>Leptocardii</taxon>
        <taxon>Amphioxiformes</taxon>
        <taxon>Branchiostomatidae</taxon>
        <taxon>Branchiostoma</taxon>
    </lineage>
</organism>
<evidence type="ECO:0000313" key="2">
    <source>
        <dbReference type="Proteomes" id="UP000515135"/>
    </source>
</evidence>
<feature type="compositionally biased region" description="Basic and acidic residues" evidence="1">
    <location>
        <begin position="92"/>
        <end position="104"/>
    </location>
</feature>
<dbReference type="RefSeq" id="XP_019630588.1">
    <property type="nucleotide sequence ID" value="XM_019775029.1"/>
</dbReference>
<reference evidence="3" key="1">
    <citation type="submission" date="2025-08" db="UniProtKB">
        <authorList>
            <consortium name="RefSeq"/>
        </authorList>
    </citation>
    <scope>IDENTIFICATION</scope>
    <source>
        <tissue evidence="3">Gonad</tissue>
    </source>
</reference>
<dbReference type="GeneID" id="109474678"/>
<evidence type="ECO:0000256" key="1">
    <source>
        <dbReference type="SAM" id="MobiDB-lite"/>
    </source>
</evidence>
<evidence type="ECO:0000313" key="3">
    <source>
        <dbReference type="RefSeq" id="XP_019630588.1"/>
    </source>
</evidence>
<keyword evidence="2" id="KW-1185">Reference proteome</keyword>
<gene>
    <name evidence="3" type="primary">LOC109474678</name>
</gene>